<dbReference type="OrthoDB" id="190105at2759"/>
<dbReference type="PANTHER" id="PTHR19849:SF1">
    <property type="entry name" value="F-BOX_WD REPEAT-CONTAINING PROTEIN 7"/>
    <property type="match status" value="1"/>
</dbReference>
<dbReference type="Proteomes" id="UP000823405">
    <property type="component" value="Unassembled WGS sequence"/>
</dbReference>
<gene>
    <name evidence="4" type="primary">CDC4_3</name>
    <name evidence="4" type="ORF">BGZ97_010207</name>
</gene>
<feature type="non-terminal residue" evidence="4">
    <location>
        <position position="262"/>
    </location>
</feature>
<dbReference type="SMART" id="SM00320">
    <property type="entry name" value="WD40"/>
    <property type="match status" value="4"/>
</dbReference>
<dbReference type="InterPro" id="IPR019775">
    <property type="entry name" value="WD40_repeat_CS"/>
</dbReference>
<keyword evidence="5" id="KW-1185">Reference proteome</keyword>
<organism evidence="4 5">
    <name type="scientific">Linnemannia gamsii</name>
    <dbReference type="NCBI Taxonomy" id="64522"/>
    <lineage>
        <taxon>Eukaryota</taxon>
        <taxon>Fungi</taxon>
        <taxon>Fungi incertae sedis</taxon>
        <taxon>Mucoromycota</taxon>
        <taxon>Mortierellomycotina</taxon>
        <taxon>Mortierellomycetes</taxon>
        <taxon>Mortierellales</taxon>
        <taxon>Mortierellaceae</taxon>
        <taxon>Linnemannia</taxon>
    </lineage>
</organism>
<dbReference type="GO" id="GO:0005634">
    <property type="term" value="C:nucleus"/>
    <property type="evidence" value="ECO:0007669"/>
    <property type="project" value="TreeGrafter"/>
</dbReference>
<dbReference type="GO" id="GO:0043161">
    <property type="term" value="P:proteasome-mediated ubiquitin-dependent protein catabolic process"/>
    <property type="evidence" value="ECO:0007669"/>
    <property type="project" value="TreeGrafter"/>
</dbReference>
<dbReference type="PROSITE" id="PS50294">
    <property type="entry name" value="WD_REPEATS_REGION"/>
    <property type="match status" value="2"/>
</dbReference>
<sequence length="262" mass="29103">MQFRPPPNNPPTTTTAATASNNIVQPDETANPKRVRPTELGCRVITTLILDHDRIILTFDDYIIKVYSALTGKLLQALIGHEGGVWASSLHRETNTLITGATDRTIRVWDLETGVCTHVFRAHISTVRTAKIVVPVNVNRHNPQLAPKYEPEFPIIVAGSRDASLSVWRLPIQDLNGHLSATERHNWLLHQLEGHTQTIRDVSAEGNLVASASYDYTARIWNSHTGQLIYTLVGHTCKLYSIVLDTANRQCFTGGMDSAIRV</sequence>
<dbReference type="InterPro" id="IPR015943">
    <property type="entry name" value="WD40/YVTN_repeat-like_dom_sf"/>
</dbReference>
<name>A0A9P6QLT9_9FUNG</name>
<feature type="repeat" description="WD" evidence="3">
    <location>
        <begin position="192"/>
        <end position="231"/>
    </location>
</feature>
<dbReference type="EMBL" id="JAAAIN010005162">
    <property type="protein sequence ID" value="KAG0275853.1"/>
    <property type="molecule type" value="Genomic_DNA"/>
</dbReference>
<dbReference type="GO" id="GO:0016874">
    <property type="term" value="F:ligase activity"/>
    <property type="evidence" value="ECO:0007669"/>
    <property type="project" value="UniProtKB-KW"/>
</dbReference>
<dbReference type="InterPro" id="IPR020472">
    <property type="entry name" value="WD40_PAC1"/>
</dbReference>
<proteinExistence type="predicted"/>
<dbReference type="GO" id="GO:0010992">
    <property type="term" value="P:ubiquitin recycling"/>
    <property type="evidence" value="ECO:0007669"/>
    <property type="project" value="TreeGrafter"/>
</dbReference>
<dbReference type="PRINTS" id="PR00320">
    <property type="entry name" value="GPROTEINBRPT"/>
</dbReference>
<dbReference type="PROSITE" id="PS00678">
    <property type="entry name" value="WD_REPEATS_1"/>
    <property type="match status" value="1"/>
</dbReference>
<dbReference type="AlphaFoldDB" id="A0A9P6QLT9"/>
<dbReference type="SUPFAM" id="SSF50978">
    <property type="entry name" value="WD40 repeat-like"/>
    <property type="match status" value="1"/>
</dbReference>
<keyword evidence="2" id="KW-0677">Repeat</keyword>
<dbReference type="InterPro" id="IPR036322">
    <property type="entry name" value="WD40_repeat_dom_sf"/>
</dbReference>
<reference evidence="4" key="1">
    <citation type="journal article" date="2020" name="Fungal Divers.">
        <title>Resolving the Mortierellaceae phylogeny through synthesis of multi-gene phylogenetics and phylogenomics.</title>
        <authorList>
            <person name="Vandepol N."/>
            <person name="Liber J."/>
            <person name="Desiro A."/>
            <person name="Na H."/>
            <person name="Kennedy M."/>
            <person name="Barry K."/>
            <person name="Grigoriev I.V."/>
            <person name="Miller A.N."/>
            <person name="O'Donnell K."/>
            <person name="Stajich J.E."/>
            <person name="Bonito G."/>
        </authorList>
    </citation>
    <scope>NUCLEOTIDE SEQUENCE</scope>
    <source>
        <strain evidence="4">NVP60</strain>
    </source>
</reference>
<dbReference type="Pfam" id="PF00400">
    <property type="entry name" value="WD40"/>
    <property type="match status" value="3"/>
</dbReference>
<protein>
    <submittedName>
        <fullName evidence="4">SCF ubiquitin ligase complex subunit cdc4</fullName>
    </submittedName>
</protein>
<evidence type="ECO:0000313" key="5">
    <source>
        <dbReference type="Proteomes" id="UP000823405"/>
    </source>
</evidence>
<dbReference type="Gene3D" id="2.130.10.10">
    <property type="entry name" value="YVTN repeat-like/Quinoprotein amine dehydrogenase"/>
    <property type="match status" value="2"/>
</dbReference>
<comment type="caution">
    <text evidence="4">The sequence shown here is derived from an EMBL/GenBank/DDBJ whole genome shotgun (WGS) entry which is preliminary data.</text>
</comment>
<dbReference type="PROSITE" id="PS50082">
    <property type="entry name" value="WD_REPEATS_2"/>
    <property type="match status" value="2"/>
</dbReference>
<dbReference type="GO" id="GO:0043130">
    <property type="term" value="F:ubiquitin binding"/>
    <property type="evidence" value="ECO:0007669"/>
    <property type="project" value="TreeGrafter"/>
</dbReference>
<dbReference type="PANTHER" id="PTHR19849">
    <property type="entry name" value="PHOSPHOLIPASE A-2-ACTIVATING PROTEIN"/>
    <property type="match status" value="1"/>
</dbReference>
<evidence type="ECO:0000256" key="3">
    <source>
        <dbReference type="PROSITE-ProRule" id="PRU00221"/>
    </source>
</evidence>
<evidence type="ECO:0000256" key="1">
    <source>
        <dbReference type="ARBA" id="ARBA00022574"/>
    </source>
</evidence>
<dbReference type="GO" id="GO:0005737">
    <property type="term" value="C:cytoplasm"/>
    <property type="evidence" value="ECO:0007669"/>
    <property type="project" value="TreeGrafter"/>
</dbReference>
<evidence type="ECO:0000256" key="2">
    <source>
        <dbReference type="ARBA" id="ARBA00022737"/>
    </source>
</evidence>
<keyword evidence="1 3" id="KW-0853">WD repeat</keyword>
<dbReference type="InterPro" id="IPR001680">
    <property type="entry name" value="WD40_rpt"/>
</dbReference>
<feature type="repeat" description="WD" evidence="3">
    <location>
        <begin position="78"/>
        <end position="119"/>
    </location>
</feature>
<accession>A0A9P6QLT9</accession>
<keyword evidence="4" id="KW-0436">Ligase</keyword>
<evidence type="ECO:0000313" key="4">
    <source>
        <dbReference type="EMBL" id="KAG0275853.1"/>
    </source>
</evidence>